<reference evidence="3" key="1">
    <citation type="submission" date="2013-11" db="EMBL/GenBank/DDBJ databases">
        <title>Genome sequence of the fusiform rust pathogen reveals effectors for host alternation and coevolution with pine.</title>
        <authorList>
            <consortium name="DOE Joint Genome Institute"/>
            <person name="Smith K."/>
            <person name="Pendleton A."/>
            <person name="Kubisiak T."/>
            <person name="Anderson C."/>
            <person name="Salamov A."/>
            <person name="Aerts A."/>
            <person name="Riley R."/>
            <person name="Clum A."/>
            <person name="Lindquist E."/>
            <person name="Ence D."/>
            <person name="Campbell M."/>
            <person name="Kronenberg Z."/>
            <person name="Feau N."/>
            <person name="Dhillon B."/>
            <person name="Hamelin R."/>
            <person name="Burleigh J."/>
            <person name="Smith J."/>
            <person name="Yandell M."/>
            <person name="Nelson C."/>
            <person name="Grigoriev I."/>
            <person name="Davis J."/>
        </authorList>
    </citation>
    <scope>NUCLEOTIDE SEQUENCE</scope>
    <source>
        <strain evidence="3">G11</strain>
    </source>
</reference>
<evidence type="ECO:0000313" key="4">
    <source>
        <dbReference type="Proteomes" id="UP000886653"/>
    </source>
</evidence>
<organism evidence="3 4">
    <name type="scientific">Cronartium quercuum f. sp. fusiforme G11</name>
    <dbReference type="NCBI Taxonomy" id="708437"/>
    <lineage>
        <taxon>Eukaryota</taxon>
        <taxon>Fungi</taxon>
        <taxon>Dikarya</taxon>
        <taxon>Basidiomycota</taxon>
        <taxon>Pucciniomycotina</taxon>
        <taxon>Pucciniomycetes</taxon>
        <taxon>Pucciniales</taxon>
        <taxon>Coleosporiaceae</taxon>
        <taxon>Cronartium</taxon>
    </lineage>
</organism>
<keyword evidence="2" id="KW-0732">Signal</keyword>
<dbReference type="GO" id="GO:0005789">
    <property type="term" value="C:endoplasmic reticulum membrane"/>
    <property type="evidence" value="ECO:0007669"/>
    <property type="project" value="TreeGrafter"/>
</dbReference>
<evidence type="ECO:0000256" key="1">
    <source>
        <dbReference type="SAM" id="Phobius"/>
    </source>
</evidence>
<feature type="transmembrane region" description="Helical" evidence="1">
    <location>
        <begin position="117"/>
        <end position="139"/>
    </location>
</feature>
<evidence type="ECO:0000256" key="2">
    <source>
        <dbReference type="SAM" id="SignalP"/>
    </source>
</evidence>
<dbReference type="EMBL" id="MU167340">
    <property type="protein sequence ID" value="KAG0142704.1"/>
    <property type="molecule type" value="Genomic_DNA"/>
</dbReference>
<accession>A0A9P6T8L9</accession>
<feature type="signal peptide" evidence="2">
    <location>
        <begin position="1"/>
        <end position="17"/>
    </location>
</feature>
<keyword evidence="4" id="KW-1185">Reference proteome</keyword>
<comment type="caution">
    <text evidence="3">The sequence shown here is derived from an EMBL/GenBank/DDBJ whole genome shotgun (WGS) entry which is preliminary data.</text>
</comment>
<dbReference type="GO" id="GO:0006888">
    <property type="term" value="P:endoplasmic reticulum to Golgi vesicle-mediated transport"/>
    <property type="evidence" value="ECO:0007669"/>
    <property type="project" value="TreeGrafter"/>
</dbReference>
<sequence>MSLATGIVLTAASFLLGAQFTHWSVDHRTLWTKPVSQTTITNSLVYYSNLSLSITDTGQIKWVLRIVHLVALIGFIGLLTKLRKSSVTVVFDLASLVLFLTSLIVHIAHVIPLLSTIPTTAIAFDPTLPITFSTGTLAFKSTASIIRTIQSIASLNAIISVTLTGLIGLQLAQIGIERSLDRTDSEPDSISIPARATIVQGPKKTSADQSLLLRLQPRNPLDIRPASSLNP</sequence>
<dbReference type="GO" id="GO:0051082">
    <property type="term" value="F:unfolded protein binding"/>
    <property type="evidence" value="ECO:0007669"/>
    <property type="project" value="TreeGrafter"/>
</dbReference>
<dbReference type="PANTHER" id="PTHR28228:SF1">
    <property type="entry name" value="SECRETORY COMPONENT PROTEIN SHR3"/>
    <property type="match status" value="1"/>
</dbReference>
<keyword evidence="1" id="KW-1133">Transmembrane helix</keyword>
<feature type="transmembrane region" description="Helical" evidence="1">
    <location>
        <begin position="151"/>
        <end position="172"/>
    </location>
</feature>
<dbReference type="PANTHER" id="PTHR28228">
    <property type="entry name" value="SECRETORY COMPONENT PROTEIN SHR3"/>
    <property type="match status" value="1"/>
</dbReference>
<dbReference type="AlphaFoldDB" id="A0A9P6T8L9"/>
<dbReference type="InterPro" id="IPR013248">
    <property type="entry name" value="Psh3/Shr3"/>
</dbReference>
<proteinExistence type="predicted"/>
<keyword evidence="1" id="KW-0812">Transmembrane</keyword>
<evidence type="ECO:0000313" key="3">
    <source>
        <dbReference type="EMBL" id="KAG0142704.1"/>
    </source>
</evidence>
<feature type="transmembrane region" description="Helical" evidence="1">
    <location>
        <begin position="62"/>
        <end position="82"/>
    </location>
</feature>
<name>A0A9P6T8L9_9BASI</name>
<feature type="transmembrane region" description="Helical" evidence="1">
    <location>
        <begin position="89"/>
        <end position="111"/>
    </location>
</feature>
<gene>
    <name evidence="3" type="ORF">CROQUDRAFT_662164</name>
</gene>
<dbReference type="Proteomes" id="UP000886653">
    <property type="component" value="Unassembled WGS sequence"/>
</dbReference>
<dbReference type="Pfam" id="PF08229">
    <property type="entry name" value="SHR3_chaperone"/>
    <property type="match status" value="1"/>
</dbReference>
<dbReference type="OrthoDB" id="5229808at2759"/>
<protein>
    <submittedName>
        <fullName evidence="3">Uncharacterized protein</fullName>
    </submittedName>
</protein>
<feature type="chain" id="PRO_5040192876" evidence="2">
    <location>
        <begin position="18"/>
        <end position="231"/>
    </location>
</feature>
<keyword evidence="1" id="KW-0472">Membrane</keyword>
<dbReference type="SMART" id="SM00786">
    <property type="entry name" value="SHR3_chaperone"/>
    <property type="match status" value="1"/>
</dbReference>